<comment type="caution">
    <text evidence="1">The sequence shown here is derived from an EMBL/GenBank/DDBJ whole genome shotgun (WGS) entry which is preliminary data.</text>
</comment>
<dbReference type="Proteomes" id="UP000077202">
    <property type="component" value="Unassembled WGS sequence"/>
</dbReference>
<reference evidence="1" key="1">
    <citation type="submission" date="2016-03" db="EMBL/GenBank/DDBJ databases">
        <title>Mechanisms controlling the formation of the plant cell surface in tip-growing cells are functionally conserved among land plants.</title>
        <authorList>
            <person name="Honkanen S."/>
            <person name="Jones V.A."/>
            <person name="Morieri G."/>
            <person name="Champion C."/>
            <person name="Hetherington A.J."/>
            <person name="Kelly S."/>
            <person name="Saint-Marcoux D."/>
            <person name="Proust H."/>
            <person name="Prescott H."/>
            <person name="Dolan L."/>
        </authorList>
    </citation>
    <scope>NUCLEOTIDE SEQUENCE [LARGE SCALE GENOMIC DNA]</scope>
    <source>
        <tissue evidence="1">Whole gametophyte</tissue>
    </source>
</reference>
<accession>A0A176WRK2</accession>
<keyword evidence="2" id="KW-1185">Reference proteome</keyword>
<organism evidence="1 2">
    <name type="scientific">Marchantia polymorpha subsp. ruderalis</name>
    <dbReference type="NCBI Taxonomy" id="1480154"/>
    <lineage>
        <taxon>Eukaryota</taxon>
        <taxon>Viridiplantae</taxon>
        <taxon>Streptophyta</taxon>
        <taxon>Embryophyta</taxon>
        <taxon>Marchantiophyta</taxon>
        <taxon>Marchantiopsida</taxon>
        <taxon>Marchantiidae</taxon>
        <taxon>Marchantiales</taxon>
        <taxon>Marchantiaceae</taxon>
        <taxon>Marchantia</taxon>
    </lineage>
</organism>
<gene>
    <name evidence="1" type="ORF">AXG93_1154s1960</name>
</gene>
<proteinExistence type="predicted"/>
<dbReference type="AlphaFoldDB" id="A0A176WRK2"/>
<name>A0A176WRK2_MARPO</name>
<dbReference type="EMBL" id="LVLJ01000095">
    <property type="protein sequence ID" value="OAE35740.1"/>
    <property type="molecule type" value="Genomic_DNA"/>
</dbReference>
<protein>
    <submittedName>
        <fullName evidence="1">Uncharacterized protein</fullName>
    </submittedName>
</protein>
<evidence type="ECO:0000313" key="1">
    <source>
        <dbReference type="EMBL" id="OAE35740.1"/>
    </source>
</evidence>
<evidence type="ECO:0000313" key="2">
    <source>
        <dbReference type="Proteomes" id="UP000077202"/>
    </source>
</evidence>
<sequence length="106" mass="11327">MEMGALCGAGRDGGGCGGCRIQLVSCNAHNSELREEWNDGDGYDKAIVGLGDCAAALVRKEEEDEESLDCSALLLLLLLLLLALSESERTEFSFGCHERSTEASSR</sequence>